<keyword evidence="2" id="KW-1185">Reference proteome</keyword>
<feature type="non-terminal residue" evidence="1">
    <location>
        <position position="204"/>
    </location>
</feature>
<sequence length="204" mass="23288">MRATSPSIKSDHRQALRPAICSANSHCQFEPPLIQATSILGSSNSNGTLSPHHLEQKKVKISASEWGKQKHNLQSIDWSAFFRKKILLVTIDSWGHYSMLLKSPLPRRCLSIIVENIPKTSHQPKKDNFSEVNNLESKHWNESCKDMQSSLFRIAEAILLRRLIFCLRSEFILRLDSLNMICEIVGICERLKLLTDELIILVSI</sequence>
<name>A0AAU9SC01_THLAR</name>
<organism evidence="1 2">
    <name type="scientific">Thlaspi arvense</name>
    <name type="common">Field penny-cress</name>
    <dbReference type="NCBI Taxonomy" id="13288"/>
    <lineage>
        <taxon>Eukaryota</taxon>
        <taxon>Viridiplantae</taxon>
        <taxon>Streptophyta</taxon>
        <taxon>Embryophyta</taxon>
        <taxon>Tracheophyta</taxon>
        <taxon>Spermatophyta</taxon>
        <taxon>Magnoliopsida</taxon>
        <taxon>eudicotyledons</taxon>
        <taxon>Gunneridae</taxon>
        <taxon>Pentapetalae</taxon>
        <taxon>rosids</taxon>
        <taxon>malvids</taxon>
        <taxon>Brassicales</taxon>
        <taxon>Brassicaceae</taxon>
        <taxon>Thlaspideae</taxon>
        <taxon>Thlaspi</taxon>
    </lineage>
</organism>
<protein>
    <recommendedName>
        <fullName evidence="3">Transposase</fullName>
    </recommendedName>
</protein>
<gene>
    <name evidence="1" type="ORF">TAV2_LOCUS12507</name>
</gene>
<evidence type="ECO:0008006" key="3">
    <source>
        <dbReference type="Google" id="ProtNLM"/>
    </source>
</evidence>
<dbReference type="Proteomes" id="UP000836841">
    <property type="component" value="Chromosome 4"/>
</dbReference>
<reference evidence="1 2" key="1">
    <citation type="submission" date="2022-03" db="EMBL/GenBank/DDBJ databases">
        <authorList>
            <person name="Nunn A."/>
            <person name="Chopra R."/>
            <person name="Nunn A."/>
            <person name="Contreras Garrido A."/>
        </authorList>
    </citation>
    <scope>NUCLEOTIDE SEQUENCE [LARGE SCALE GENOMIC DNA]</scope>
</reference>
<evidence type="ECO:0000313" key="2">
    <source>
        <dbReference type="Proteomes" id="UP000836841"/>
    </source>
</evidence>
<dbReference type="EMBL" id="OU466860">
    <property type="protein sequence ID" value="CAH2061265.1"/>
    <property type="molecule type" value="Genomic_DNA"/>
</dbReference>
<accession>A0AAU9SC01</accession>
<evidence type="ECO:0000313" key="1">
    <source>
        <dbReference type="EMBL" id="CAH2061265.1"/>
    </source>
</evidence>
<dbReference type="AlphaFoldDB" id="A0AAU9SC01"/>
<proteinExistence type="predicted"/>